<keyword evidence="2" id="KW-1185">Reference proteome</keyword>
<reference evidence="1" key="3">
    <citation type="submission" date="2023-05" db="EMBL/GenBank/DDBJ databases">
        <authorList>
            <person name="Smith C.H."/>
        </authorList>
    </citation>
    <scope>NUCLEOTIDE SEQUENCE</scope>
    <source>
        <strain evidence="1">CHS0354</strain>
        <tissue evidence="1">Mantle</tissue>
    </source>
</reference>
<evidence type="ECO:0000313" key="2">
    <source>
        <dbReference type="Proteomes" id="UP001195483"/>
    </source>
</evidence>
<dbReference type="Proteomes" id="UP001195483">
    <property type="component" value="Unassembled WGS sequence"/>
</dbReference>
<proteinExistence type="predicted"/>
<comment type="caution">
    <text evidence="1">The sequence shown here is derived from an EMBL/GenBank/DDBJ whole genome shotgun (WGS) entry which is preliminary data.</text>
</comment>
<reference evidence="1" key="2">
    <citation type="journal article" date="2021" name="Genome Biol. Evol.">
        <title>Developing a high-quality reference genome for a parasitic bivalve with doubly uniparental inheritance (Bivalvia: Unionida).</title>
        <authorList>
            <person name="Smith C.H."/>
        </authorList>
    </citation>
    <scope>NUCLEOTIDE SEQUENCE</scope>
    <source>
        <strain evidence="1">CHS0354</strain>
        <tissue evidence="1">Mantle</tissue>
    </source>
</reference>
<accession>A0AAE0W2H3</accession>
<reference evidence="1" key="1">
    <citation type="journal article" date="2021" name="Genome Biol. Evol.">
        <title>A High-Quality Reference Genome for a Parasitic Bivalve with Doubly Uniparental Inheritance (Bivalvia: Unionida).</title>
        <authorList>
            <person name="Smith C.H."/>
        </authorList>
    </citation>
    <scope>NUCLEOTIDE SEQUENCE</scope>
    <source>
        <strain evidence="1">CHS0354</strain>
    </source>
</reference>
<evidence type="ECO:0000313" key="1">
    <source>
        <dbReference type="EMBL" id="KAK3598052.1"/>
    </source>
</evidence>
<sequence length="79" mass="8490">MFLSKLCHELGVLDIGAYQIVGRRDADIVSTYQRVTTCNKCCSKNLCNSDNCTSLSHISIITSSTTSAITTEASTGLAR</sequence>
<name>A0AAE0W2H3_9BIVA</name>
<dbReference type="AlphaFoldDB" id="A0AAE0W2H3"/>
<protein>
    <submittedName>
        <fullName evidence="1">Uncharacterized protein</fullName>
    </submittedName>
</protein>
<organism evidence="1 2">
    <name type="scientific">Potamilus streckersoni</name>
    <dbReference type="NCBI Taxonomy" id="2493646"/>
    <lineage>
        <taxon>Eukaryota</taxon>
        <taxon>Metazoa</taxon>
        <taxon>Spiralia</taxon>
        <taxon>Lophotrochozoa</taxon>
        <taxon>Mollusca</taxon>
        <taxon>Bivalvia</taxon>
        <taxon>Autobranchia</taxon>
        <taxon>Heteroconchia</taxon>
        <taxon>Palaeoheterodonta</taxon>
        <taxon>Unionida</taxon>
        <taxon>Unionoidea</taxon>
        <taxon>Unionidae</taxon>
        <taxon>Ambleminae</taxon>
        <taxon>Lampsilini</taxon>
        <taxon>Potamilus</taxon>
    </lineage>
</organism>
<gene>
    <name evidence="1" type="ORF">CHS0354_042424</name>
</gene>
<dbReference type="EMBL" id="JAEAOA010002354">
    <property type="protein sequence ID" value="KAK3598052.1"/>
    <property type="molecule type" value="Genomic_DNA"/>
</dbReference>
<feature type="non-terminal residue" evidence="1">
    <location>
        <position position="79"/>
    </location>
</feature>